<keyword evidence="13" id="KW-1185">Reference proteome</keyword>
<dbReference type="PANTHER" id="PTHR32248:SF4">
    <property type="entry name" value="RNA POLYMERASE SIGMA-54 FACTOR"/>
    <property type="match status" value="1"/>
</dbReference>
<keyword evidence="6" id="KW-0731">Sigma factor</keyword>
<dbReference type="Pfam" id="PF04552">
    <property type="entry name" value="Sigma54_DBD"/>
    <property type="match status" value="1"/>
</dbReference>
<proteinExistence type="inferred from homology"/>
<dbReference type="RefSeq" id="WP_221248907.1">
    <property type="nucleotide sequence ID" value="NZ_AP024355.1"/>
</dbReference>
<dbReference type="PROSITE" id="PS50044">
    <property type="entry name" value="SIGMA54_3"/>
    <property type="match status" value="1"/>
</dbReference>
<keyword evidence="3" id="KW-0808">Transferase</keyword>
<dbReference type="NCBIfam" id="NF009118">
    <property type="entry name" value="PRK12469.1"/>
    <property type="match status" value="1"/>
</dbReference>
<dbReference type="PROSITE" id="PS00717">
    <property type="entry name" value="SIGMA54_1"/>
    <property type="match status" value="1"/>
</dbReference>
<name>A0ABM8HXG7_9BACT</name>
<dbReference type="PRINTS" id="PR00045">
    <property type="entry name" value="SIGMA54FCT"/>
</dbReference>
<keyword evidence="4" id="KW-0548">Nucleotidyltransferase</keyword>
<dbReference type="Pfam" id="PF00309">
    <property type="entry name" value="Sigma54_AID"/>
    <property type="match status" value="1"/>
</dbReference>
<evidence type="ECO:0000256" key="1">
    <source>
        <dbReference type="ARBA" id="ARBA00008798"/>
    </source>
</evidence>
<reference evidence="12 13" key="2">
    <citation type="journal article" date="2021" name="Int. J. Syst. Evol. Microbiol.">
        <title>Isolation and Polyphasic Characterization of Desulfuromonas versatilis sp. Nov., an Electrogenic Bacteria Capable of Versatile Metabolism Isolated from a Graphene Oxide-Reducing Enrichment Culture.</title>
        <authorList>
            <person name="Xie L."/>
            <person name="Yoshida N."/>
            <person name="Ishii S."/>
            <person name="Meng L."/>
        </authorList>
    </citation>
    <scope>NUCLEOTIDE SEQUENCE [LARGE SCALE GENOMIC DNA]</scope>
    <source>
        <strain evidence="12 13">NIT-T3</strain>
    </source>
</reference>
<comment type="similarity">
    <text evidence="1">Belongs to the sigma-54 factor family.</text>
</comment>
<dbReference type="InterPro" id="IPR007634">
    <property type="entry name" value="RNA_pol_sigma_54_DNA-bd"/>
</dbReference>
<evidence type="ECO:0000256" key="5">
    <source>
        <dbReference type="ARBA" id="ARBA00023015"/>
    </source>
</evidence>
<dbReference type="PIRSF" id="PIRSF000774">
    <property type="entry name" value="RpoN"/>
    <property type="match status" value="1"/>
</dbReference>
<dbReference type="PROSITE" id="PS00718">
    <property type="entry name" value="SIGMA54_2"/>
    <property type="match status" value="1"/>
</dbReference>
<protein>
    <submittedName>
        <fullName evidence="12">RNA polymerase sigma-54 factor</fullName>
    </submittedName>
</protein>
<dbReference type="InterPro" id="IPR007046">
    <property type="entry name" value="RNA_pol_sigma_54_core-bd"/>
</dbReference>
<feature type="region of interest" description="Disordered" evidence="9">
    <location>
        <begin position="54"/>
        <end position="88"/>
    </location>
</feature>
<feature type="compositionally biased region" description="Basic and acidic residues" evidence="9">
    <location>
        <begin position="56"/>
        <end position="86"/>
    </location>
</feature>
<evidence type="ECO:0000313" key="12">
    <source>
        <dbReference type="EMBL" id="BCR05488.1"/>
    </source>
</evidence>
<sequence>MALEIRQQLKLSQQLVMTPQLQQAIKLLQLSRMELVDMVQQELEENPVLEEGVETLDEKELREEVSESGPENKEGEAPAQEVKEVAGESEGLSDIDWQTYLEGYNLGGSTADFYEEDEDRPSYENLLTKKSTLFDHLMWQLSLSRINDADRAVAGEIIGNLNEDGYLRATTEEIAGSTGVEPEKVEAVLRLVQELDPPGIACRNLQECLLRQVQSLGMEGSIVEAVLRDHIGELENRKYPVIARALGVPLDEVLGAAKIISNLDPRPGSAFGQEDVHYITPDIFVYKIGEEYVVVLNDEGLPNLRINSFYRNALSGAEKVDEKAGEYIQEKLRGAVWLIKSIHQRQRTIYKVTRSIVKFQREFFDKGIEYLKPLVLRDVAEDIEMHESTISRVTTNKYVQTPQGLFELKFFFNSGISTTQGESIASESVKSKIKEIIGAENPKKPYSDQKIVEILKEHGIDIARRTVTKYREMLGVGSSTERKRLF</sequence>
<evidence type="ECO:0000256" key="6">
    <source>
        <dbReference type="ARBA" id="ARBA00023082"/>
    </source>
</evidence>
<dbReference type="PANTHER" id="PTHR32248">
    <property type="entry name" value="RNA POLYMERASE SIGMA-54 FACTOR"/>
    <property type="match status" value="1"/>
</dbReference>
<organism evidence="12 13">
    <name type="scientific">Desulfuromonas versatilis</name>
    <dbReference type="NCBI Taxonomy" id="2802975"/>
    <lineage>
        <taxon>Bacteria</taxon>
        <taxon>Pseudomonadati</taxon>
        <taxon>Thermodesulfobacteriota</taxon>
        <taxon>Desulfuromonadia</taxon>
        <taxon>Desulfuromonadales</taxon>
        <taxon>Desulfuromonadaceae</taxon>
        <taxon>Desulfuromonas</taxon>
    </lineage>
</organism>
<evidence type="ECO:0000256" key="8">
    <source>
        <dbReference type="ARBA" id="ARBA00023163"/>
    </source>
</evidence>
<dbReference type="Gene3D" id="1.10.10.60">
    <property type="entry name" value="Homeodomain-like"/>
    <property type="match status" value="1"/>
</dbReference>
<keyword evidence="8" id="KW-0804">Transcription</keyword>
<dbReference type="NCBIfam" id="TIGR02395">
    <property type="entry name" value="rpoN_sigma"/>
    <property type="match status" value="1"/>
</dbReference>
<feature type="domain" description="RNA polymerase sigma factor 54 core-binding" evidence="11">
    <location>
        <begin position="123"/>
        <end position="310"/>
    </location>
</feature>
<evidence type="ECO:0000256" key="4">
    <source>
        <dbReference type="ARBA" id="ARBA00022695"/>
    </source>
</evidence>
<dbReference type="InterPro" id="IPR038709">
    <property type="entry name" value="RpoN_core-bd_sf"/>
</dbReference>
<dbReference type="EMBL" id="AP024355">
    <property type="protein sequence ID" value="BCR05488.1"/>
    <property type="molecule type" value="Genomic_DNA"/>
</dbReference>
<evidence type="ECO:0000259" key="10">
    <source>
        <dbReference type="Pfam" id="PF04552"/>
    </source>
</evidence>
<evidence type="ECO:0000259" key="11">
    <source>
        <dbReference type="Pfam" id="PF04963"/>
    </source>
</evidence>
<keyword evidence="7" id="KW-0238">DNA-binding</keyword>
<evidence type="ECO:0000256" key="3">
    <source>
        <dbReference type="ARBA" id="ARBA00022679"/>
    </source>
</evidence>
<keyword evidence="5" id="KW-0805">Transcription regulation</keyword>
<evidence type="ECO:0000256" key="9">
    <source>
        <dbReference type="SAM" id="MobiDB-lite"/>
    </source>
</evidence>
<dbReference type="Gene3D" id="1.10.10.1330">
    <property type="entry name" value="RNA polymerase sigma-54 factor, core-binding domain"/>
    <property type="match status" value="1"/>
</dbReference>
<dbReference type="Proteomes" id="UP001319827">
    <property type="component" value="Chromosome"/>
</dbReference>
<dbReference type="InterPro" id="IPR000394">
    <property type="entry name" value="RNA_pol_sigma_54"/>
</dbReference>
<feature type="domain" description="RNA polymerase sigma factor 54 DNA-binding" evidence="10">
    <location>
        <begin position="326"/>
        <end position="484"/>
    </location>
</feature>
<dbReference type="Pfam" id="PF04963">
    <property type="entry name" value="Sigma54_CBD"/>
    <property type="match status" value="1"/>
</dbReference>
<evidence type="ECO:0000313" key="13">
    <source>
        <dbReference type="Proteomes" id="UP001319827"/>
    </source>
</evidence>
<gene>
    <name evidence="12" type="primary">rpoN</name>
    <name evidence="12" type="ORF">DESUT3_25570</name>
</gene>
<evidence type="ECO:0000256" key="7">
    <source>
        <dbReference type="ARBA" id="ARBA00023125"/>
    </source>
</evidence>
<accession>A0ABM8HXG7</accession>
<evidence type="ECO:0000256" key="2">
    <source>
        <dbReference type="ARBA" id="ARBA00022478"/>
    </source>
</evidence>
<keyword evidence="2" id="KW-0240">DNA-directed RNA polymerase</keyword>
<reference evidence="12 13" key="1">
    <citation type="journal article" date="2016" name="C (Basel)">
        <title>Selective Growth of and Electricity Production by Marine Exoelectrogenic Bacteria in Self-Aggregated Hydrogel of Microbially Reduced Graphene Oxide.</title>
        <authorList>
            <person name="Yoshida N."/>
            <person name="Goto Y."/>
            <person name="Miyata Y."/>
        </authorList>
    </citation>
    <scope>NUCLEOTIDE SEQUENCE [LARGE SCALE GENOMIC DNA]</scope>
    <source>
        <strain evidence="12 13">NIT-T3</strain>
    </source>
</reference>